<reference evidence="4" key="2">
    <citation type="submission" date="2012-11" db="EMBL/GenBank/DDBJ databases">
        <authorList>
            <person name="Kuo A."/>
            <person name="Curtis B.A."/>
            <person name="Tanifuji G."/>
            <person name="Burki F."/>
            <person name="Gruber A."/>
            <person name="Irimia M."/>
            <person name="Maruyama S."/>
            <person name="Arias M.C."/>
            <person name="Ball S.G."/>
            <person name="Gile G.H."/>
            <person name="Hirakawa Y."/>
            <person name="Hopkins J.F."/>
            <person name="Rensing S.A."/>
            <person name="Schmutz J."/>
            <person name="Symeonidi A."/>
            <person name="Elias M."/>
            <person name="Eveleigh R.J."/>
            <person name="Herman E.K."/>
            <person name="Klute M.J."/>
            <person name="Nakayama T."/>
            <person name="Obornik M."/>
            <person name="Reyes-Prieto A."/>
            <person name="Armbrust E.V."/>
            <person name="Aves S.J."/>
            <person name="Beiko R.G."/>
            <person name="Coutinho P."/>
            <person name="Dacks J.B."/>
            <person name="Durnford D.G."/>
            <person name="Fast N.M."/>
            <person name="Green B.R."/>
            <person name="Grisdale C."/>
            <person name="Hempe F."/>
            <person name="Henrissat B."/>
            <person name="Hoppner M.P."/>
            <person name="Ishida K.-I."/>
            <person name="Kim E."/>
            <person name="Koreny L."/>
            <person name="Kroth P.G."/>
            <person name="Liu Y."/>
            <person name="Malik S.-B."/>
            <person name="Maier U.G."/>
            <person name="McRose D."/>
            <person name="Mock T."/>
            <person name="Neilson J.A."/>
            <person name="Onodera N.T."/>
            <person name="Poole A.M."/>
            <person name="Pritham E.J."/>
            <person name="Richards T.A."/>
            <person name="Rocap G."/>
            <person name="Roy S.W."/>
            <person name="Sarai C."/>
            <person name="Schaack S."/>
            <person name="Shirato S."/>
            <person name="Slamovits C.H."/>
            <person name="Spencer D.F."/>
            <person name="Suzuki S."/>
            <person name="Worden A.Z."/>
            <person name="Zauner S."/>
            <person name="Barry K."/>
            <person name="Bell C."/>
            <person name="Bharti A.K."/>
            <person name="Crow J.A."/>
            <person name="Grimwood J."/>
            <person name="Kramer R."/>
            <person name="Lindquist E."/>
            <person name="Lucas S."/>
            <person name="Salamov A."/>
            <person name="McFadden G.I."/>
            <person name="Lane C.E."/>
            <person name="Keeling P.J."/>
            <person name="Gray M.W."/>
            <person name="Grigoriev I.V."/>
            <person name="Archibald J.M."/>
        </authorList>
    </citation>
    <scope>NUCLEOTIDE SEQUENCE</scope>
    <source>
        <strain evidence="4">CCMP2712</strain>
    </source>
</reference>
<dbReference type="GO" id="GO:0005737">
    <property type="term" value="C:cytoplasm"/>
    <property type="evidence" value="ECO:0007669"/>
    <property type="project" value="TreeGrafter"/>
</dbReference>
<dbReference type="Gene3D" id="3.30.9.10">
    <property type="entry name" value="D-Amino Acid Oxidase, subunit A, domain 2"/>
    <property type="match status" value="1"/>
</dbReference>
<dbReference type="RefSeq" id="XP_005841504.1">
    <property type="nucleotide sequence ID" value="XM_005841447.1"/>
</dbReference>
<dbReference type="Pfam" id="PF01266">
    <property type="entry name" value="DAO"/>
    <property type="match status" value="1"/>
</dbReference>
<reference evidence="2 4" key="1">
    <citation type="journal article" date="2012" name="Nature">
        <title>Algal genomes reveal evolutionary mosaicism and the fate of nucleomorphs.</title>
        <authorList>
            <consortium name="DOE Joint Genome Institute"/>
            <person name="Curtis B.A."/>
            <person name="Tanifuji G."/>
            <person name="Burki F."/>
            <person name="Gruber A."/>
            <person name="Irimia M."/>
            <person name="Maruyama S."/>
            <person name="Arias M.C."/>
            <person name="Ball S.G."/>
            <person name="Gile G.H."/>
            <person name="Hirakawa Y."/>
            <person name="Hopkins J.F."/>
            <person name="Kuo A."/>
            <person name="Rensing S.A."/>
            <person name="Schmutz J."/>
            <person name="Symeonidi A."/>
            <person name="Elias M."/>
            <person name="Eveleigh R.J."/>
            <person name="Herman E.K."/>
            <person name="Klute M.J."/>
            <person name="Nakayama T."/>
            <person name="Obornik M."/>
            <person name="Reyes-Prieto A."/>
            <person name="Armbrust E.V."/>
            <person name="Aves S.J."/>
            <person name="Beiko R.G."/>
            <person name="Coutinho P."/>
            <person name="Dacks J.B."/>
            <person name="Durnford D.G."/>
            <person name="Fast N.M."/>
            <person name="Green B.R."/>
            <person name="Grisdale C.J."/>
            <person name="Hempel F."/>
            <person name="Henrissat B."/>
            <person name="Hoppner M.P."/>
            <person name="Ishida K."/>
            <person name="Kim E."/>
            <person name="Koreny L."/>
            <person name="Kroth P.G."/>
            <person name="Liu Y."/>
            <person name="Malik S.B."/>
            <person name="Maier U.G."/>
            <person name="McRose D."/>
            <person name="Mock T."/>
            <person name="Neilson J.A."/>
            <person name="Onodera N.T."/>
            <person name="Poole A.M."/>
            <person name="Pritham E.J."/>
            <person name="Richards T.A."/>
            <person name="Rocap G."/>
            <person name="Roy S.W."/>
            <person name="Sarai C."/>
            <person name="Schaack S."/>
            <person name="Shirato S."/>
            <person name="Slamovits C.H."/>
            <person name="Spencer D.F."/>
            <person name="Suzuki S."/>
            <person name="Worden A.Z."/>
            <person name="Zauner S."/>
            <person name="Barry K."/>
            <person name="Bell C."/>
            <person name="Bharti A.K."/>
            <person name="Crow J.A."/>
            <person name="Grimwood J."/>
            <person name="Kramer R."/>
            <person name="Lindquist E."/>
            <person name="Lucas S."/>
            <person name="Salamov A."/>
            <person name="McFadden G.I."/>
            <person name="Lane C.E."/>
            <person name="Keeling P.J."/>
            <person name="Gray M.W."/>
            <person name="Grigoriev I.V."/>
            <person name="Archibald J.M."/>
        </authorList>
    </citation>
    <scope>NUCLEOTIDE SEQUENCE</scope>
    <source>
        <strain evidence="2 4">CCMP2712</strain>
    </source>
</reference>
<organism evidence="2">
    <name type="scientific">Guillardia theta (strain CCMP2712)</name>
    <name type="common">Cryptophyte</name>
    <dbReference type="NCBI Taxonomy" id="905079"/>
    <lineage>
        <taxon>Eukaryota</taxon>
        <taxon>Cryptophyceae</taxon>
        <taxon>Pyrenomonadales</taxon>
        <taxon>Geminigeraceae</taxon>
        <taxon>Guillardia</taxon>
    </lineage>
</organism>
<dbReference type="InterPro" id="IPR006076">
    <property type="entry name" value="FAD-dep_OxRdtase"/>
</dbReference>
<dbReference type="eggNOG" id="ENOG502QQBA">
    <property type="taxonomic scope" value="Eukaryota"/>
</dbReference>
<accession>L1K1R8</accession>
<dbReference type="EnsemblProtists" id="EKX54524">
    <property type="protein sequence ID" value="EKX54524"/>
    <property type="gene ID" value="GUITHDRAFT_100001"/>
</dbReference>
<dbReference type="PANTHER" id="PTHR13847">
    <property type="entry name" value="SARCOSINE DEHYDROGENASE-RELATED"/>
    <property type="match status" value="1"/>
</dbReference>
<dbReference type="AlphaFoldDB" id="L1K1R8"/>
<dbReference type="Gene3D" id="3.50.50.60">
    <property type="entry name" value="FAD/NAD(P)-binding domain"/>
    <property type="match status" value="1"/>
</dbReference>
<dbReference type="OrthoDB" id="547145at2759"/>
<dbReference type="PaxDb" id="55529-EKX54524"/>
<proteinExistence type="predicted"/>
<dbReference type="OMA" id="CKYWLFG"/>
<sequence length="411" mass="44359">MGRIARPPSSVCILGGGWAGLSVAFHLQELASRMQHAMRMHVVDKEAVGEGGASAVAGGLVHPFTPRAKKIWMGDAGMEATRRLIRVASEGRREEDFRAAAQNFPSEIELLRLEDDPSLAGRTSLEAFSPAALAQGSVSQQEFRRAYSSASGSSGWSGLSVNGRNYSRALWEHCKRASGGGSIEWVRRDVGGLADVGDLQAESVVVCLGYGSVMLRELQGLPIKCVAGQSLEFVRRGDEPSDLKVSLLAGKYISPLRDGDRLRLYCGATQEHGTVQELVRRGADVEKAKQELIPELTALYPELGTDCWAPTKVSLSLLPCRTAATDSPWQSRYGIRALTSRENEGRLPLCGLLRSGPGGSMLSNSDVWVLTGFGSRGLIHHALLGEMMAKAVMHRDPSHLPPELQKSSLFT</sequence>
<name>L1K1R8_GUITC</name>
<evidence type="ECO:0000313" key="3">
    <source>
        <dbReference type="EnsemblProtists" id="EKX54524"/>
    </source>
</evidence>
<reference evidence="3" key="3">
    <citation type="submission" date="2016-03" db="UniProtKB">
        <authorList>
            <consortium name="EnsemblProtists"/>
        </authorList>
    </citation>
    <scope>IDENTIFICATION</scope>
</reference>
<dbReference type="PANTHER" id="PTHR13847:SF261">
    <property type="entry name" value="FAD-DEPENDENT OXIDOREDUCTASE FAMILY PROTEIN"/>
    <property type="match status" value="1"/>
</dbReference>
<gene>
    <name evidence="2" type="ORF">GUITHDRAFT_100001</name>
</gene>
<dbReference type="GeneID" id="17311045"/>
<dbReference type="Proteomes" id="UP000011087">
    <property type="component" value="Unassembled WGS sequence"/>
</dbReference>
<protein>
    <recommendedName>
        <fullName evidence="1">FAD dependent oxidoreductase domain-containing protein</fullName>
    </recommendedName>
</protein>
<keyword evidence="4" id="KW-1185">Reference proteome</keyword>
<dbReference type="InterPro" id="IPR036188">
    <property type="entry name" value="FAD/NAD-bd_sf"/>
</dbReference>
<dbReference type="SUPFAM" id="SSF51905">
    <property type="entry name" value="FAD/NAD(P)-binding domain"/>
    <property type="match status" value="1"/>
</dbReference>
<dbReference type="KEGG" id="gtt:GUITHDRAFT_100001"/>
<feature type="domain" description="FAD dependent oxidoreductase" evidence="1">
    <location>
        <begin position="11"/>
        <end position="390"/>
    </location>
</feature>
<dbReference type="STRING" id="905079.L1K1R8"/>
<evidence type="ECO:0000313" key="4">
    <source>
        <dbReference type="Proteomes" id="UP000011087"/>
    </source>
</evidence>
<evidence type="ECO:0000259" key="1">
    <source>
        <dbReference type="Pfam" id="PF01266"/>
    </source>
</evidence>
<dbReference type="EMBL" id="JH992967">
    <property type="protein sequence ID" value="EKX54524.1"/>
    <property type="molecule type" value="Genomic_DNA"/>
</dbReference>
<dbReference type="HOGENOM" id="CLU_056488_1_0_1"/>
<evidence type="ECO:0000313" key="2">
    <source>
        <dbReference type="EMBL" id="EKX54524.1"/>
    </source>
</evidence>